<proteinExistence type="predicted"/>
<dbReference type="RefSeq" id="WP_107893722.1">
    <property type="nucleotide sequence ID" value="NZ_PYWM01000001.1"/>
</dbReference>
<gene>
    <name evidence="2" type="ORF">FC756_03045</name>
</gene>
<name>A0A4U2ZFC4_9BACI</name>
<comment type="caution">
    <text evidence="2">The sequence shown here is derived from an EMBL/GenBank/DDBJ whole genome shotgun (WGS) entry which is preliminary data.</text>
</comment>
<organism evidence="2 3">
    <name type="scientific">Lysinibacillus mangiferihumi</name>
    <dbReference type="NCBI Taxonomy" id="1130819"/>
    <lineage>
        <taxon>Bacteria</taxon>
        <taxon>Bacillati</taxon>
        <taxon>Bacillota</taxon>
        <taxon>Bacilli</taxon>
        <taxon>Bacillales</taxon>
        <taxon>Bacillaceae</taxon>
        <taxon>Lysinibacillus</taxon>
    </lineage>
</organism>
<feature type="coiled-coil region" evidence="1">
    <location>
        <begin position="4"/>
        <end position="64"/>
    </location>
</feature>
<evidence type="ECO:0000313" key="3">
    <source>
        <dbReference type="Proteomes" id="UP000308744"/>
    </source>
</evidence>
<evidence type="ECO:0000256" key="1">
    <source>
        <dbReference type="SAM" id="Coils"/>
    </source>
</evidence>
<protein>
    <submittedName>
        <fullName evidence="2">Uncharacterized protein</fullName>
    </submittedName>
</protein>
<sequence>MPTVKRVIEELQKLKEEYDNLRVNIADDFNDDWIDKALVKVEKLKELRKAIEQMENLKVQVSNN</sequence>
<dbReference type="EMBL" id="SZPU01000010">
    <property type="protein sequence ID" value="TKI72001.1"/>
    <property type="molecule type" value="Genomic_DNA"/>
</dbReference>
<reference evidence="2 3" key="1">
    <citation type="submission" date="2019-04" db="EMBL/GenBank/DDBJ databases">
        <title>Lysinibacillus genome sequencing.</title>
        <authorList>
            <person name="Dunlap C."/>
        </authorList>
    </citation>
    <scope>NUCLEOTIDE SEQUENCE [LARGE SCALE GENOMIC DNA]</scope>
    <source>
        <strain evidence="2 3">CCTCC AB 2010389</strain>
    </source>
</reference>
<dbReference type="Proteomes" id="UP000308744">
    <property type="component" value="Unassembled WGS sequence"/>
</dbReference>
<evidence type="ECO:0000313" key="2">
    <source>
        <dbReference type="EMBL" id="TKI72001.1"/>
    </source>
</evidence>
<dbReference type="AlphaFoldDB" id="A0A4U2ZFC4"/>
<accession>A0A4U2ZFC4</accession>
<keyword evidence="3" id="KW-1185">Reference proteome</keyword>
<keyword evidence="1" id="KW-0175">Coiled coil</keyword>